<evidence type="ECO:0000313" key="4">
    <source>
        <dbReference type="Proteomes" id="UP000094009"/>
    </source>
</evidence>
<dbReference type="Gene3D" id="3.30.470.20">
    <property type="entry name" value="ATP-grasp fold, B domain"/>
    <property type="match status" value="1"/>
</dbReference>
<keyword evidence="1" id="KW-0547">Nucleotide-binding</keyword>
<dbReference type="RefSeq" id="WP_083997055.1">
    <property type="nucleotide sequence ID" value="NZ_JPVZ01000003.1"/>
</dbReference>
<organism evidence="3 4">
    <name type="scientific">Thalassospira tepidiphila MCCC 1A03514</name>
    <dbReference type="NCBI Taxonomy" id="1177930"/>
    <lineage>
        <taxon>Bacteria</taxon>
        <taxon>Pseudomonadati</taxon>
        <taxon>Pseudomonadota</taxon>
        <taxon>Alphaproteobacteria</taxon>
        <taxon>Rhodospirillales</taxon>
        <taxon>Thalassospiraceae</taxon>
        <taxon>Thalassospira</taxon>
    </lineage>
</organism>
<name>A0A853L0E7_9PROT</name>
<gene>
    <name evidence="3" type="ORF">TH4_09365</name>
</gene>
<dbReference type="SUPFAM" id="SSF56059">
    <property type="entry name" value="Glutathione synthetase ATP-binding domain-like"/>
    <property type="match status" value="1"/>
</dbReference>
<proteinExistence type="predicted"/>
<dbReference type="InterPro" id="IPR003806">
    <property type="entry name" value="ATP-grasp_PylC-type"/>
</dbReference>
<dbReference type="EMBL" id="JPVZ01000003">
    <property type="protein sequence ID" value="OAZ10427.1"/>
    <property type="molecule type" value="Genomic_DNA"/>
</dbReference>
<reference evidence="3 4" key="1">
    <citation type="submission" date="2014-07" db="EMBL/GenBank/DDBJ databases">
        <title>Draft genome sequence of Thalassospira tepidiphila 1-1B.</title>
        <authorList>
            <person name="Lai Q."/>
            <person name="Shao Z."/>
        </authorList>
    </citation>
    <scope>NUCLEOTIDE SEQUENCE [LARGE SCALE GENOMIC DNA]</scope>
    <source>
        <strain evidence="3 4">MCCC 1A03514</strain>
    </source>
</reference>
<evidence type="ECO:0000313" key="3">
    <source>
        <dbReference type="EMBL" id="OAZ10427.1"/>
    </source>
</evidence>
<protein>
    <recommendedName>
        <fullName evidence="2">ATP-grasp domain-containing protein</fullName>
    </recommendedName>
</protein>
<comment type="caution">
    <text evidence="3">The sequence shown here is derived from an EMBL/GenBank/DDBJ whole genome shotgun (WGS) entry which is preliminary data.</text>
</comment>
<dbReference type="PROSITE" id="PS50975">
    <property type="entry name" value="ATP_GRASP"/>
    <property type="match status" value="1"/>
</dbReference>
<accession>A0A853L0E7</accession>
<dbReference type="AlphaFoldDB" id="A0A853L0E7"/>
<dbReference type="GO" id="GO:0005524">
    <property type="term" value="F:ATP binding"/>
    <property type="evidence" value="ECO:0007669"/>
    <property type="project" value="UniProtKB-UniRule"/>
</dbReference>
<dbReference type="Proteomes" id="UP000094009">
    <property type="component" value="Unassembled WGS sequence"/>
</dbReference>
<keyword evidence="1" id="KW-0067">ATP-binding</keyword>
<evidence type="ECO:0000259" key="2">
    <source>
        <dbReference type="PROSITE" id="PS50975"/>
    </source>
</evidence>
<evidence type="ECO:0000256" key="1">
    <source>
        <dbReference type="PROSITE-ProRule" id="PRU00409"/>
    </source>
</evidence>
<dbReference type="GO" id="GO:0046872">
    <property type="term" value="F:metal ion binding"/>
    <property type="evidence" value="ECO:0007669"/>
    <property type="project" value="InterPro"/>
</dbReference>
<dbReference type="Pfam" id="PF02655">
    <property type="entry name" value="ATP-grasp_3"/>
    <property type="match status" value="1"/>
</dbReference>
<feature type="domain" description="ATP-grasp" evidence="2">
    <location>
        <begin position="119"/>
        <end position="299"/>
    </location>
</feature>
<sequence>MTAILLGAAGTGTSFAIASRLRAVWGDEVRIVSVDINPPELVTASLLSDIFVQVPFADNPAYENKIRTIVLSEGIDVYVPILNEEHLVAQNIIGDPNFGGLDVWSSELYARCIDKELADQFLKSIGVPTPKIIDPVGLSPQAECFVKPRSGFGSKGARKVSVEELSDLSKSELESLIVQEVCEGPEVTVDSFYDAQMDVSFAYCRERIEIKSGVCTKARVFFDPELADIARRIGKGLQQRGTICFQAMRARNGWAITDLNVRSGAGTAITCSAGFDVLAAAFACRTGQNYSKFVRQLAVDEEFIVTRQYTEFVMAHRQ</sequence>
<dbReference type="InterPro" id="IPR011761">
    <property type="entry name" value="ATP-grasp"/>
</dbReference>
<dbReference type="Gene3D" id="3.40.50.20">
    <property type="match status" value="1"/>
</dbReference>